<protein>
    <recommendedName>
        <fullName evidence="1">Aminoglycoside phosphotransferase domain-containing protein</fullName>
    </recommendedName>
</protein>
<dbReference type="Pfam" id="PF01636">
    <property type="entry name" value="APH"/>
    <property type="match status" value="1"/>
</dbReference>
<dbReference type="RefSeq" id="WP_188387192.1">
    <property type="nucleotide sequence ID" value="NZ_BMFK01000001.1"/>
</dbReference>
<keyword evidence="3" id="KW-1185">Reference proteome</keyword>
<evidence type="ECO:0000313" key="2">
    <source>
        <dbReference type="EMBL" id="GGE60598.1"/>
    </source>
</evidence>
<evidence type="ECO:0000259" key="1">
    <source>
        <dbReference type="Pfam" id="PF01636"/>
    </source>
</evidence>
<proteinExistence type="predicted"/>
<organism evidence="2 3">
    <name type="scientific">Priestia taiwanensis</name>
    <dbReference type="NCBI Taxonomy" id="1347902"/>
    <lineage>
        <taxon>Bacteria</taxon>
        <taxon>Bacillati</taxon>
        <taxon>Bacillota</taxon>
        <taxon>Bacilli</taxon>
        <taxon>Bacillales</taxon>
        <taxon>Bacillaceae</taxon>
        <taxon>Priestia</taxon>
    </lineage>
</organism>
<dbReference type="InterPro" id="IPR002575">
    <property type="entry name" value="Aminoglycoside_PTrfase"/>
</dbReference>
<evidence type="ECO:0000313" key="3">
    <source>
        <dbReference type="Proteomes" id="UP000605259"/>
    </source>
</evidence>
<sequence length="345" mass="40555">MSVLMNSNRELVYKACRSYRPSMQQLTIEEIITSTGKHGDNHFKIKLDETYYSLRLIPYTRYKDSTFSLLTDAVLEEQLKYGDYLVGKGIPFMRRTELQQNRYFTKIHHDGAEWRCCMFEWLEGEHITHNTIRTAERMGEFAREFHDVSLTYASRVLPNVRHTTAYQKWVNSIRTYLKQAIPTQTRRLLTSYIETVQQHIDTANHIQIRPELKIITSDLNSLNILWDKQEKIIGIIDHEHIAYSDRIQDLAWLIKWYSRIEGIESHHVSPSLASAVLKGYGAKSIMKNEDKERLRALLWLSGCFNYNFVRATMDVLNQSVEGYDKLEQHLSRYMERGKVLVGLIK</sequence>
<dbReference type="InterPro" id="IPR011009">
    <property type="entry name" value="Kinase-like_dom_sf"/>
</dbReference>
<comment type="caution">
    <text evidence="2">The sequence shown here is derived from an EMBL/GenBank/DDBJ whole genome shotgun (WGS) entry which is preliminary data.</text>
</comment>
<reference evidence="2" key="2">
    <citation type="submission" date="2020-09" db="EMBL/GenBank/DDBJ databases">
        <authorList>
            <person name="Sun Q."/>
            <person name="Zhou Y."/>
        </authorList>
    </citation>
    <scope>NUCLEOTIDE SEQUENCE</scope>
    <source>
        <strain evidence="2">CGMCC 1.12698</strain>
    </source>
</reference>
<dbReference type="EMBL" id="BMFK01000001">
    <property type="protein sequence ID" value="GGE60598.1"/>
    <property type="molecule type" value="Genomic_DNA"/>
</dbReference>
<name>A0A917AM56_9BACI</name>
<accession>A0A917AM56</accession>
<gene>
    <name evidence="2" type="ORF">GCM10007140_08660</name>
</gene>
<dbReference type="Proteomes" id="UP000605259">
    <property type="component" value="Unassembled WGS sequence"/>
</dbReference>
<dbReference type="Gene3D" id="3.90.1200.10">
    <property type="match status" value="1"/>
</dbReference>
<feature type="domain" description="Aminoglycoside phosphotransferase" evidence="1">
    <location>
        <begin position="108"/>
        <end position="295"/>
    </location>
</feature>
<dbReference type="SUPFAM" id="SSF56112">
    <property type="entry name" value="Protein kinase-like (PK-like)"/>
    <property type="match status" value="1"/>
</dbReference>
<dbReference type="AlphaFoldDB" id="A0A917AM56"/>
<reference evidence="2" key="1">
    <citation type="journal article" date="2014" name="Int. J. Syst. Evol. Microbiol.">
        <title>Complete genome sequence of Corynebacterium casei LMG S-19264T (=DSM 44701T), isolated from a smear-ripened cheese.</title>
        <authorList>
            <consortium name="US DOE Joint Genome Institute (JGI-PGF)"/>
            <person name="Walter F."/>
            <person name="Albersmeier A."/>
            <person name="Kalinowski J."/>
            <person name="Ruckert C."/>
        </authorList>
    </citation>
    <scope>NUCLEOTIDE SEQUENCE</scope>
    <source>
        <strain evidence="2">CGMCC 1.12698</strain>
    </source>
</reference>